<proteinExistence type="predicted"/>
<gene>
    <name evidence="2" type="ORF">DAPPUDRAFT_231706</name>
</gene>
<keyword evidence="3" id="KW-1185">Reference proteome</keyword>
<dbReference type="Gene3D" id="3.90.79.10">
    <property type="entry name" value="Nucleoside Triphosphate Pyrophosphohydrolase"/>
    <property type="match status" value="1"/>
</dbReference>
<dbReference type="STRING" id="6669.E9HGM5"/>
<dbReference type="FunFam" id="3.90.79.10:FF:000110">
    <property type="entry name" value="Putative nudix hydrolase 6"/>
    <property type="match status" value="1"/>
</dbReference>
<reference evidence="2 3" key="1">
    <citation type="journal article" date="2011" name="Science">
        <title>The ecoresponsive genome of Daphnia pulex.</title>
        <authorList>
            <person name="Colbourne J.K."/>
            <person name="Pfrender M.E."/>
            <person name="Gilbert D."/>
            <person name="Thomas W.K."/>
            <person name="Tucker A."/>
            <person name="Oakley T.H."/>
            <person name="Tokishita S."/>
            <person name="Aerts A."/>
            <person name="Arnold G.J."/>
            <person name="Basu M.K."/>
            <person name="Bauer D.J."/>
            <person name="Caceres C.E."/>
            <person name="Carmel L."/>
            <person name="Casola C."/>
            <person name="Choi J.H."/>
            <person name="Detter J.C."/>
            <person name="Dong Q."/>
            <person name="Dusheyko S."/>
            <person name="Eads B.D."/>
            <person name="Frohlich T."/>
            <person name="Geiler-Samerotte K.A."/>
            <person name="Gerlach D."/>
            <person name="Hatcher P."/>
            <person name="Jogdeo S."/>
            <person name="Krijgsveld J."/>
            <person name="Kriventseva E.V."/>
            <person name="Kultz D."/>
            <person name="Laforsch C."/>
            <person name="Lindquist E."/>
            <person name="Lopez J."/>
            <person name="Manak J.R."/>
            <person name="Muller J."/>
            <person name="Pangilinan J."/>
            <person name="Patwardhan R.P."/>
            <person name="Pitluck S."/>
            <person name="Pritham E.J."/>
            <person name="Rechtsteiner A."/>
            <person name="Rho M."/>
            <person name="Rogozin I.B."/>
            <person name="Sakarya O."/>
            <person name="Salamov A."/>
            <person name="Schaack S."/>
            <person name="Shapiro H."/>
            <person name="Shiga Y."/>
            <person name="Skalitzky C."/>
            <person name="Smith Z."/>
            <person name="Souvorov A."/>
            <person name="Sung W."/>
            <person name="Tang Z."/>
            <person name="Tsuchiya D."/>
            <person name="Tu H."/>
            <person name="Vos H."/>
            <person name="Wang M."/>
            <person name="Wolf Y.I."/>
            <person name="Yamagata H."/>
            <person name="Yamada T."/>
            <person name="Ye Y."/>
            <person name="Shaw J.R."/>
            <person name="Andrews J."/>
            <person name="Crease T.J."/>
            <person name="Tang H."/>
            <person name="Lucas S.M."/>
            <person name="Robertson H.M."/>
            <person name="Bork P."/>
            <person name="Koonin E.V."/>
            <person name="Zdobnov E.M."/>
            <person name="Grigoriev I.V."/>
            <person name="Lynch M."/>
            <person name="Boore J.L."/>
        </authorList>
    </citation>
    <scope>NUCLEOTIDE SEQUENCE [LARGE SCALE GENOMIC DNA]</scope>
</reference>
<dbReference type="PANTHER" id="PTHR13030:SF8">
    <property type="entry name" value="ADP-RIBOSE PYROPHOSPHATASE, MITOCHONDRIAL"/>
    <property type="match status" value="1"/>
</dbReference>
<accession>E9HGM5</accession>
<dbReference type="InterPro" id="IPR000086">
    <property type="entry name" value="NUDIX_hydrolase_dom"/>
</dbReference>
<organism evidence="2 3">
    <name type="scientific">Daphnia pulex</name>
    <name type="common">Water flea</name>
    <dbReference type="NCBI Taxonomy" id="6669"/>
    <lineage>
        <taxon>Eukaryota</taxon>
        <taxon>Metazoa</taxon>
        <taxon>Ecdysozoa</taxon>
        <taxon>Arthropoda</taxon>
        <taxon>Crustacea</taxon>
        <taxon>Branchiopoda</taxon>
        <taxon>Diplostraca</taxon>
        <taxon>Cladocera</taxon>
        <taxon>Anomopoda</taxon>
        <taxon>Daphniidae</taxon>
        <taxon>Daphnia</taxon>
    </lineage>
</organism>
<dbReference type="AlphaFoldDB" id="E9HGM5"/>
<dbReference type="CDD" id="cd03670">
    <property type="entry name" value="NUDIX_ADPRase_Nudt9"/>
    <property type="match status" value="1"/>
</dbReference>
<dbReference type="GO" id="GO:0047631">
    <property type="term" value="F:ADP-ribose diphosphatase activity"/>
    <property type="evidence" value="ECO:0007669"/>
    <property type="project" value="InterPro"/>
</dbReference>
<dbReference type="InterPro" id="IPR039989">
    <property type="entry name" value="NUDT9"/>
</dbReference>
<dbReference type="Pfam" id="PF25969">
    <property type="entry name" value="NUDT9_N"/>
    <property type="match status" value="1"/>
</dbReference>
<dbReference type="EMBL" id="GL732642">
    <property type="protein sequence ID" value="EFX69128.1"/>
    <property type="molecule type" value="Genomic_DNA"/>
</dbReference>
<feature type="domain" description="Nudix hydrolase" evidence="1">
    <location>
        <begin position="128"/>
        <end position="282"/>
    </location>
</feature>
<dbReference type="Pfam" id="PF00293">
    <property type="entry name" value="NUDIX"/>
    <property type="match status" value="1"/>
</dbReference>
<dbReference type="InterPro" id="IPR015797">
    <property type="entry name" value="NUDIX_hydrolase-like_dom_sf"/>
</dbReference>
<dbReference type="eggNOG" id="KOG4195">
    <property type="taxonomic scope" value="Eukaryota"/>
</dbReference>
<dbReference type="OrthoDB" id="9972248at2759"/>
<sequence>MTTWSTKIHSKCRGEIYPRSDQKRLIVPIDKVKWSVSWPDYNPPTYTSKSLNGQPWADLEISEQFSPTFNEVERKEYVVRNRVSYMGDYQVANGYPLNPVGRTGLKGRGVLGRWGPNHAADFILTRWLRDQANGQKILNEDTKKPILQFVGIQRRKGDEWAIPGGMVDAGEDPTHAAQREFLEEAMDSENLEQKELEDIMKLVKEMFDQGLMIYQGYVDDSRNTDNAWIETTAINCHAEFQEVDHWHLKAGSDAKNVAWIEITSSLNLFASHIDLIEAVANRHQAHW</sequence>
<evidence type="ECO:0000259" key="1">
    <source>
        <dbReference type="PROSITE" id="PS51462"/>
    </source>
</evidence>
<dbReference type="SUPFAM" id="SSF55811">
    <property type="entry name" value="Nudix"/>
    <property type="match status" value="1"/>
</dbReference>
<dbReference type="InParanoid" id="E9HGM5"/>
<dbReference type="PhylomeDB" id="E9HGM5"/>
<dbReference type="Proteomes" id="UP000000305">
    <property type="component" value="Unassembled WGS sequence"/>
</dbReference>
<evidence type="ECO:0000313" key="2">
    <source>
        <dbReference type="EMBL" id="EFX69128.1"/>
    </source>
</evidence>
<protein>
    <recommendedName>
        <fullName evidence="1">Nudix hydrolase domain-containing protein</fullName>
    </recommendedName>
</protein>
<dbReference type="OMA" id="VQVYQGY"/>
<name>E9HGM5_DAPPU</name>
<dbReference type="PROSITE" id="PS51462">
    <property type="entry name" value="NUDIX"/>
    <property type="match status" value="1"/>
</dbReference>
<dbReference type="FunCoup" id="E9HGM5">
    <property type="interactions" value="1279"/>
</dbReference>
<dbReference type="PANTHER" id="PTHR13030">
    <property type="entry name" value="NUDIX HYDROLASE"/>
    <property type="match status" value="1"/>
</dbReference>
<evidence type="ECO:0000313" key="3">
    <source>
        <dbReference type="Proteomes" id="UP000000305"/>
    </source>
</evidence>
<dbReference type="HOGENOM" id="CLU_067226_0_0_1"/>
<dbReference type="KEGG" id="dpx:DAPPUDRAFT_231706"/>